<feature type="compositionally biased region" description="Acidic residues" evidence="1">
    <location>
        <begin position="186"/>
        <end position="196"/>
    </location>
</feature>
<dbReference type="EMBL" id="JBBJCI010000320">
    <property type="protein sequence ID" value="KAK7234529.1"/>
    <property type="molecule type" value="Genomic_DNA"/>
</dbReference>
<feature type="compositionally biased region" description="Basic residues" evidence="1">
    <location>
        <begin position="172"/>
        <end position="181"/>
    </location>
</feature>
<proteinExistence type="predicted"/>
<keyword evidence="3" id="KW-1185">Reference proteome</keyword>
<evidence type="ECO:0000313" key="3">
    <source>
        <dbReference type="Proteomes" id="UP001363151"/>
    </source>
</evidence>
<feature type="region of interest" description="Disordered" evidence="1">
    <location>
        <begin position="159"/>
        <end position="245"/>
    </location>
</feature>
<feature type="compositionally biased region" description="Acidic residues" evidence="1">
    <location>
        <begin position="285"/>
        <end position="298"/>
    </location>
</feature>
<evidence type="ECO:0000256" key="1">
    <source>
        <dbReference type="SAM" id="MobiDB-lite"/>
    </source>
</evidence>
<gene>
    <name evidence="2" type="primary">OGFOD1</name>
    <name evidence="2" type="ORF">SO694_00195016</name>
</gene>
<sequence length="867" mass="94915">MDAIASIFVNYHEERQEFVAKTEAADLIEQNVAEMMGLLIQFVVLPRKMGTGRDSLEAPVRLRPHALPRLGVKGVFLFATEAGAPAWLTLGFEHVGSSASLIHLRFDLLFKRDRGVLARSARGRGVAPRSCSMDALKIFSDSAGLYPMRAARGAGVARGAGPLEAAPPAPAPRRRAAASKKRVVDDADADDEDEAWEPGRPSMMDLGDGEQEQGAKAKRKLKRRSRKSAKAKNAAGAAPHAPEQERNAFLERIQAEEVRREQARIAAARPVPPPPNSATGRGGDSDEGWEESDEDDPVEDLIHRERIRERDLLRTPGCLALGRKAFRLEDMPRVTERDREILRRTAPGRAEVQIKELGFHFVDPLAPIAEKEIVPRVRVFIPYLGIEGWISITLDDGHLIVELKYLQAMHVKNRMLKKCCYTLYLLELADRLRGEASRETLKTARKNVVELDMPLLAPGGFAGVIRKFANAIARKAAEARGETFVPTPYDETAVDAVVVTAVPPVAPATLVADGAKKVSFDSKRKDNGYLPHRALARPRGADPLRLEYAQPECGVRYPYGSKLGLFKGRVGSGVRDFERLASVSSAARMCYRVIRDAKRRNNGGHRPRAEDDQCPAYYGVDFKDESGKLTCKFTVHEGTKTSSRKSAPADRRSSRVALFPRAPDLVPRPVARFEVSTGGGGHSRGNVLKHPTAVAVYRRDLGVHVFPTPSFDPRSEHLERKNRIAGGATAASGPVLDEALRSLENAFSEFMPERFYGLSDDAKSGCPKGKVLARAHVPGTSGGIGLITFGLYDSKVEVAPPRLERYKADFALQLKDLAYVEAADEAYLRDQAAALAPPEPMPDGSRPPIDAHSRRVARAGLANTFGA</sequence>
<accession>A0ABR1FNY8</accession>
<protein>
    <submittedName>
        <fullName evidence="2">2-oxoglutarate and iron dependent oxygenase</fullName>
    </submittedName>
</protein>
<evidence type="ECO:0000313" key="2">
    <source>
        <dbReference type="EMBL" id="KAK7234529.1"/>
    </source>
</evidence>
<organism evidence="2 3">
    <name type="scientific">Aureococcus anophagefferens</name>
    <name type="common">Harmful bloom alga</name>
    <dbReference type="NCBI Taxonomy" id="44056"/>
    <lineage>
        <taxon>Eukaryota</taxon>
        <taxon>Sar</taxon>
        <taxon>Stramenopiles</taxon>
        <taxon>Ochrophyta</taxon>
        <taxon>Pelagophyceae</taxon>
        <taxon>Pelagomonadales</taxon>
        <taxon>Pelagomonadaceae</taxon>
        <taxon>Aureococcus</taxon>
    </lineage>
</organism>
<feature type="region of interest" description="Disordered" evidence="1">
    <location>
        <begin position="258"/>
        <end position="298"/>
    </location>
</feature>
<dbReference type="Proteomes" id="UP001363151">
    <property type="component" value="Unassembled WGS sequence"/>
</dbReference>
<reference evidence="2 3" key="1">
    <citation type="submission" date="2024-03" db="EMBL/GenBank/DDBJ databases">
        <title>Aureococcus anophagefferens CCMP1851 and Kratosvirus quantuckense: Draft genome of a second virus-susceptible host strain in the model system.</title>
        <authorList>
            <person name="Chase E."/>
            <person name="Truchon A.R."/>
            <person name="Schepens W."/>
            <person name="Wilhelm S.W."/>
        </authorList>
    </citation>
    <scope>NUCLEOTIDE SEQUENCE [LARGE SCALE GENOMIC DNA]</scope>
    <source>
        <strain evidence="2 3">CCMP1851</strain>
    </source>
</reference>
<comment type="caution">
    <text evidence="2">The sequence shown here is derived from an EMBL/GenBank/DDBJ whole genome shotgun (WGS) entry which is preliminary data.</text>
</comment>
<name>A0ABR1FNY8_AURAN</name>
<feature type="compositionally biased region" description="Basic residues" evidence="1">
    <location>
        <begin position="216"/>
        <end position="230"/>
    </location>
</feature>